<evidence type="ECO:0000313" key="4">
    <source>
        <dbReference type="Proteomes" id="UP000050482"/>
    </source>
</evidence>
<keyword evidence="4" id="KW-1185">Reference proteome</keyword>
<dbReference type="EMBL" id="LJCO01000068">
    <property type="protein sequence ID" value="KPV42881.1"/>
    <property type="molecule type" value="Genomic_DNA"/>
</dbReference>
<dbReference type="Proteomes" id="UP000050482">
    <property type="component" value="Unassembled WGS sequence"/>
</dbReference>
<name>A0A0P9CBI6_9BACL</name>
<reference evidence="3 4" key="1">
    <citation type="submission" date="2015-09" db="EMBL/GenBank/DDBJ databases">
        <title>Draft genome sequence of Alicyclobacillus ferrooxydans DSM 22381.</title>
        <authorList>
            <person name="Hemp J."/>
        </authorList>
    </citation>
    <scope>NUCLEOTIDE SEQUENCE [LARGE SCALE GENOMIC DNA]</scope>
    <source>
        <strain evidence="3 4">TC-34</strain>
    </source>
</reference>
<evidence type="ECO:0000256" key="2">
    <source>
        <dbReference type="SAM" id="MobiDB-lite"/>
    </source>
</evidence>
<accession>A0A0P9CBI6</accession>
<dbReference type="AlphaFoldDB" id="A0A0P9CBI6"/>
<feature type="compositionally biased region" description="Basic residues" evidence="2">
    <location>
        <begin position="62"/>
        <end position="74"/>
    </location>
</feature>
<organism evidence="3 4">
    <name type="scientific">Alicyclobacillus ferrooxydans</name>
    <dbReference type="NCBI Taxonomy" id="471514"/>
    <lineage>
        <taxon>Bacteria</taxon>
        <taxon>Bacillati</taxon>
        <taxon>Bacillota</taxon>
        <taxon>Bacilli</taxon>
        <taxon>Bacillales</taxon>
        <taxon>Alicyclobacillaceae</taxon>
        <taxon>Alicyclobacillus</taxon>
    </lineage>
</organism>
<gene>
    <name evidence="3" type="ORF">AN477_15210</name>
</gene>
<proteinExistence type="predicted"/>
<feature type="compositionally biased region" description="Polar residues" evidence="2">
    <location>
        <begin position="126"/>
        <end position="140"/>
    </location>
</feature>
<comment type="caution">
    <text evidence="3">The sequence shown here is derived from an EMBL/GenBank/DDBJ whole genome shotgun (WGS) entry which is preliminary data.</text>
</comment>
<feature type="region of interest" description="Disordered" evidence="2">
    <location>
        <begin position="55"/>
        <end position="158"/>
    </location>
</feature>
<keyword evidence="1" id="KW-0175">Coiled coil</keyword>
<dbReference type="PATRIC" id="fig|471514.4.peg.3337"/>
<feature type="region of interest" description="Disordered" evidence="2">
    <location>
        <begin position="271"/>
        <end position="317"/>
    </location>
</feature>
<evidence type="ECO:0000313" key="3">
    <source>
        <dbReference type="EMBL" id="KPV42881.1"/>
    </source>
</evidence>
<sequence>MGVELIPMSELAKRAGVPLSTANKYVRRYSDLFHPVATARGSRFPVTDLQILKDIYENSPRRNQKPPIRPKSRKSDKSVQQPKADGRTLPLERLTEKLPVPQPEADAQEVSMPETQPDTPVASVPEGQSETPIVSVSVSETHSDVRTDSDADESVPGGYPQLSVQAIVDAVTSSVAVDVESLLRMERQILTVLGNIDERYRFMFDQFDQLNRIIARSWETQQMFAETINQTLDRFKQQDKIIDMLMEHNKKLEKENSRLLELFSAAKEAAAAIEPAGPSSPAPTERNTPPQLSPAVRPAPAEEQQSRGFLRRRRRKR</sequence>
<dbReference type="RefSeq" id="WP_054970019.1">
    <property type="nucleotide sequence ID" value="NZ_LJCO01000068.1"/>
</dbReference>
<evidence type="ECO:0000256" key="1">
    <source>
        <dbReference type="SAM" id="Coils"/>
    </source>
</evidence>
<protein>
    <submittedName>
        <fullName evidence="3">Uncharacterized protein</fullName>
    </submittedName>
</protein>
<dbReference type="STRING" id="471514.AN477_15210"/>
<feature type="coiled-coil region" evidence="1">
    <location>
        <begin position="242"/>
        <end position="269"/>
    </location>
</feature>